<protein>
    <submittedName>
        <fullName evidence="1">Uncharacterized protein</fullName>
    </submittedName>
</protein>
<evidence type="ECO:0000313" key="2">
    <source>
        <dbReference type="Proteomes" id="UP000612362"/>
    </source>
</evidence>
<dbReference type="RefSeq" id="WP_220194864.1">
    <property type="nucleotide sequence ID" value="NZ_BNJF01000001.1"/>
</dbReference>
<accession>A0A8J3HXG7</accession>
<comment type="caution">
    <text evidence="1">The sequence shown here is derived from an EMBL/GenBank/DDBJ whole genome shotgun (WGS) entry which is preliminary data.</text>
</comment>
<dbReference type="Proteomes" id="UP000612362">
    <property type="component" value="Unassembled WGS sequence"/>
</dbReference>
<reference evidence="1" key="1">
    <citation type="submission" date="2020-10" db="EMBL/GenBank/DDBJ databases">
        <title>Taxonomic study of unclassified bacteria belonging to the class Ktedonobacteria.</title>
        <authorList>
            <person name="Yabe S."/>
            <person name="Wang C.M."/>
            <person name="Zheng Y."/>
            <person name="Sakai Y."/>
            <person name="Cavaletti L."/>
            <person name="Monciardini P."/>
            <person name="Donadio S."/>
        </authorList>
    </citation>
    <scope>NUCLEOTIDE SEQUENCE</scope>
    <source>
        <strain evidence="1">SOSP1-1</strain>
    </source>
</reference>
<evidence type="ECO:0000313" key="1">
    <source>
        <dbReference type="EMBL" id="GHO45539.1"/>
    </source>
</evidence>
<keyword evidence="2" id="KW-1185">Reference proteome</keyword>
<gene>
    <name evidence="1" type="ORF">KSX_37020</name>
</gene>
<organism evidence="1 2">
    <name type="scientific">Ktedonospora formicarum</name>
    <dbReference type="NCBI Taxonomy" id="2778364"/>
    <lineage>
        <taxon>Bacteria</taxon>
        <taxon>Bacillati</taxon>
        <taxon>Chloroflexota</taxon>
        <taxon>Ktedonobacteria</taxon>
        <taxon>Ktedonobacterales</taxon>
        <taxon>Ktedonobacteraceae</taxon>
        <taxon>Ktedonospora</taxon>
    </lineage>
</organism>
<dbReference type="AlphaFoldDB" id="A0A8J3HXG7"/>
<dbReference type="EMBL" id="BNJF01000001">
    <property type="protein sequence ID" value="GHO45539.1"/>
    <property type="molecule type" value="Genomic_DNA"/>
</dbReference>
<sequence>MTGRTLQTLHVRFEGRSTELPMEVLFGLQADASDEQVKQTVILHFHLLPHSLDDHVVIRSSNAIIVRPEAIYG</sequence>
<name>A0A8J3HXG7_9CHLR</name>
<proteinExistence type="predicted"/>